<evidence type="ECO:0000313" key="2">
    <source>
        <dbReference type="Proteomes" id="UP000737391"/>
    </source>
</evidence>
<dbReference type="EMBL" id="LUFC02000847">
    <property type="protein sequence ID" value="KAF4493795.1"/>
    <property type="molecule type" value="Genomic_DNA"/>
</dbReference>
<evidence type="ECO:0000313" key="1">
    <source>
        <dbReference type="EMBL" id="KAF4493795.1"/>
    </source>
</evidence>
<keyword evidence="2" id="KW-1185">Reference proteome</keyword>
<dbReference type="Proteomes" id="UP000737391">
    <property type="component" value="Unassembled WGS sequence"/>
</dbReference>
<dbReference type="OrthoDB" id="5062243at2759"/>
<accession>A0A9P5B3Q3</accession>
<comment type="caution">
    <text evidence="1">The sequence shown here is derived from an EMBL/GenBank/DDBJ whole genome shotgun (WGS) entry which is preliminary data.</text>
</comment>
<protein>
    <submittedName>
        <fullName evidence="1">Uncharacterized protein</fullName>
    </submittedName>
</protein>
<reference evidence="1" key="1">
    <citation type="submission" date="2020-01" db="EMBL/GenBank/DDBJ databases">
        <title>Identification and distribution of gene clusters putatively required for synthesis of sphingolipid metabolism inhibitors in phylogenetically diverse species of the filamentous fungus Fusarium.</title>
        <authorList>
            <person name="Kim H.-S."/>
            <person name="Busman M."/>
            <person name="Brown D.W."/>
            <person name="Divon H."/>
            <person name="Uhlig S."/>
            <person name="Proctor R.H."/>
        </authorList>
    </citation>
    <scope>NUCLEOTIDE SEQUENCE</scope>
    <source>
        <strain evidence="1">NRRL 31653</strain>
    </source>
</reference>
<organism evidence="1 2">
    <name type="scientific">Fusarium agapanthi</name>
    <dbReference type="NCBI Taxonomy" id="1803897"/>
    <lineage>
        <taxon>Eukaryota</taxon>
        <taxon>Fungi</taxon>
        <taxon>Dikarya</taxon>
        <taxon>Ascomycota</taxon>
        <taxon>Pezizomycotina</taxon>
        <taxon>Sordariomycetes</taxon>
        <taxon>Hypocreomycetidae</taxon>
        <taxon>Hypocreales</taxon>
        <taxon>Nectriaceae</taxon>
        <taxon>Fusarium</taxon>
        <taxon>Fusarium fujikuroi species complex</taxon>
    </lineage>
</organism>
<gene>
    <name evidence="1" type="ORF">FAGAP_10092</name>
</gene>
<proteinExistence type="predicted"/>
<dbReference type="AlphaFoldDB" id="A0A9P5B3Q3"/>
<sequence length="192" mass="22153">MRVCRASYQEITRCWTLYRPQVPARMRLDNSHDNATRVKEESSLHIDAASVLVIVERWCHGNTRVSGFRGVSSFAPPVPYQGLEAIRRVAVPFNNEFGYYKDSALLNTLEAVFPGIHMLYFYVEPAQLVPLELRHQGMPVGFLVAKPWPGKGPLERFRARGRIFYDLCPEEMQRVGINTNRLVIPYSAERWR</sequence>
<name>A0A9P5B3Q3_9HYPO</name>